<accession>A0A0S4LCS2</accession>
<dbReference type="EMBL" id="CZPZ01000009">
    <property type="protein sequence ID" value="CUS34429.1"/>
    <property type="molecule type" value="Genomic_DNA"/>
</dbReference>
<dbReference type="STRING" id="1742973.COMA2_170002"/>
<evidence type="ECO:0000256" key="1">
    <source>
        <dbReference type="SAM" id="Phobius"/>
    </source>
</evidence>
<keyword evidence="1" id="KW-1133">Transmembrane helix</keyword>
<dbReference type="Proteomes" id="UP000198736">
    <property type="component" value="Unassembled WGS sequence"/>
</dbReference>
<keyword evidence="3" id="KW-1185">Reference proteome</keyword>
<name>A0A0S4LCS2_9BACT</name>
<dbReference type="AlphaFoldDB" id="A0A0S4LCS2"/>
<feature type="transmembrane region" description="Helical" evidence="1">
    <location>
        <begin position="45"/>
        <end position="65"/>
    </location>
</feature>
<evidence type="ECO:0000313" key="2">
    <source>
        <dbReference type="EMBL" id="CUS34429.1"/>
    </source>
</evidence>
<dbReference type="OrthoDB" id="9797713at2"/>
<sequence>MFVERTCPTCNTDKAQRIRDILEQSPSAKALTGFPTSYLPPKVPWAYLQGFLLGVPVYVGILLTIGSPQGSEAEMAVTEIASSAGLLGVWVGYGRLKTKTYTEKLAEWKDTIASKFLCRKCNHAFEG</sequence>
<keyword evidence="1" id="KW-0472">Membrane</keyword>
<evidence type="ECO:0000313" key="3">
    <source>
        <dbReference type="Proteomes" id="UP000198736"/>
    </source>
</evidence>
<reference evidence="3" key="1">
    <citation type="submission" date="2015-10" db="EMBL/GenBank/DDBJ databases">
        <authorList>
            <person name="Luecker S."/>
            <person name="Luecker S."/>
        </authorList>
    </citation>
    <scope>NUCLEOTIDE SEQUENCE [LARGE SCALE GENOMIC DNA]</scope>
</reference>
<protein>
    <submittedName>
        <fullName evidence="2">Uncharacterized protein</fullName>
    </submittedName>
</protein>
<organism evidence="2 3">
    <name type="scientific">Candidatus Nitrospira nitrificans</name>
    <dbReference type="NCBI Taxonomy" id="1742973"/>
    <lineage>
        <taxon>Bacteria</taxon>
        <taxon>Pseudomonadati</taxon>
        <taxon>Nitrospirota</taxon>
        <taxon>Nitrospiria</taxon>
        <taxon>Nitrospirales</taxon>
        <taxon>Nitrospiraceae</taxon>
        <taxon>Nitrospira</taxon>
    </lineage>
</organism>
<gene>
    <name evidence="2" type="ORF">COMA2_170002</name>
</gene>
<keyword evidence="1" id="KW-0812">Transmembrane</keyword>
<dbReference type="RefSeq" id="WP_090895742.1">
    <property type="nucleotide sequence ID" value="NZ_CZPZ01000009.1"/>
</dbReference>
<proteinExistence type="predicted"/>